<accession>A0A8J4FZR0</accession>
<sequence length="172" mass="18409">MWAPWGMYACVCVPTTPRQCRWQFRLLPPVRESQAAMRSPPSLTRRPMGLFQCGRSHGITNDPPTHASQNPLTTVIAARILAAAVLLSNTSAIVHLPLLCRRPVTTLLTPSLLPPPPPLTAAARAPSLPLLRPPLVPPLLPFVAPSGEVRVELSLLLSLLPAAAASLTPVLP</sequence>
<dbReference type="Proteomes" id="UP000747110">
    <property type="component" value="Unassembled WGS sequence"/>
</dbReference>
<gene>
    <name evidence="1" type="ORF">Vretifemale_20139</name>
</gene>
<name>A0A8J4FZR0_9CHLO</name>
<keyword evidence="2" id="KW-1185">Reference proteome</keyword>
<evidence type="ECO:0000313" key="1">
    <source>
        <dbReference type="EMBL" id="GIL92634.1"/>
    </source>
</evidence>
<evidence type="ECO:0000313" key="2">
    <source>
        <dbReference type="Proteomes" id="UP000747110"/>
    </source>
</evidence>
<protein>
    <submittedName>
        <fullName evidence="1">Uncharacterized protein</fullName>
    </submittedName>
</protein>
<dbReference type="EMBL" id="BNCP01000080">
    <property type="protein sequence ID" value="GIL92634.1"/>
    <property type="molecule type" value="Genomic_DNA"/>
</dbReference>
<organism evidence="1 2">
    <name type="scientific">Volvox reticuliferus</name>
    <dbReference type="NCBI Taxonomy" id="1737510"/>
    <lineage>
        <taxon>Eukaryota</taxon>
        <taxon>Viridiplantae</taxon>
        <taxon>Chlorophyta</taxon>
        <taxon>core chlorophytes</taxon>
        <taxon>Chlorophyceae</taxon>
        <taxon>CS clade</taxon>
        <taxon>Chlamydomonadales</taxon>
        <taxon>Volvocaceae</taxon>
        <taxon>Volvox</taxon>
    </lineage>
</organism>
<proteinExistence type="predicted"/>
<comment type="caution">
    <text evidence="1">The sequence shown here is derived from an EMBL/GenBank/DDBJ whole genome shotgun (WGS) entry which is preliminary data.</text>
</comment>
<dbReference type="AlphaFoldDB" id="A0A8J4FZR0"/>
<reference evidence="1" key="1">
    <citation type="journal article" date="2021" name="Proc. Natl. Acad. Sci. U.S.A.">
        <title>Three genomes in the algal genus Volvox reveal the fate of a haploid sex-determining region after a transition to homothallism.</title>
        <authorList>
            <person name="Yamamoto K."/>
            <person name="Hamaji T."/>
            <person name="Kawai-Toyooka H."/>
            <person name="Matsuzaki R."/>
            <person name="Takahashi F."/>
            <person name="Nishimura Y."/>
            <person name="Kawachi M."/>
            <person name="Noguchi H."/>
            <person name="Minakuchi Y."/>
            <person name="Umen J.G."/>
            <person name="Toyoda A."/>
            <person name="Nozaki H."/>
        </authorList>
    </citation>
    <scope>NUCLEOTIDE SEQUENCE</scope>
    <source>
        <strain evidence="1">NIES-3786</strain>
    </source>
</reference>